<sequence length="818" mass="87306">MVLTPQPAGLTISPASSIHDDRAGDLPASLGKVEASPADHIGKETRIPEERGHHASPVDGPWDAYENFADTPLTPQERWHTKAPNDIPFLLPKQTDGSRLQQELEEARTRSAMSGTLPTLTSYGPAPIPGEDDISPAPTAPWQSHPRVPQPLNVNGPYMHYEDVAYLGHEHQSSDGKATAPPEGREAFPSIPTGLNRPEARKSWDRQRRKQEKTQSPTSDKIQVREGDGVRPRTSVGQHITSWTAEILWSATSLACLGAIVGVLKVYDGRGLADWPLAISLNALVAFLEALCRVALVVPLMEGMAQLRWNWFARGERPLSDFSAIDDATRGPVGSARLLAKRKGRLLGMSGAFGLLTCFASSPLTQLAIEFPTRLVVRGGTTDIARSQSYSRGSLSGELDSREKQGIQRGIYHRIDEEILPLQPTCSTADCQWPSFDTLAICAATADISGKLVTSSQTEIFVPGTGPSSNGDEEILVYNATLPNGVFLTGSPGTYNLNISSSLRQGDYLPITTSVGFSGVDDRVSSAVANLFVVYTNQTTESPQSNRCFRAVEAILYFCVNRYSVAANRGIVTTTLLRSSPLANLSSPLSVQVSKRQVPTATVTTALALPEPTAGAGVIRTEHEGTEYTVARHDAGLLNAYLGSVFSGTYSRRYGTAASTPGAAEVLGAAMFHDGSASGTVSEGEMRDIVTNLTRNVAASLTNAIRTATSQPPSSSSSASGTEFLPETYIRVRFAWLAFVAAQVALSVAFLAGIMVQTVVWDVEVVKGAGSATTVLTAVSADDRARVAAAGEVRETQARLVREGGGRWRLALEPGGGS</sequence>
<evidence type="ECO:0000313" key="3">
    <source>
        <dbReference type="EMBL" id="KAK0753877.1"/>
    </source>
</evidence>
<gene>
    <name evidence="3" type="ORF">B0T18DRAFT_24348</name>
</gene>
<evidence type="ECO:0000256" key="2">
    <source>
        <dbReference type="SAM" id="Phobius"/>
    </source>
</evidence>
<feature type="region of interest" description="Disordered" evidence="1">
    <location>
        <begin position="108"/>
        <end position="156"/>
    </location>
</feature>
<dbReference type="InterPro" id="IPR021514">
    <property type="entry name" value="DUF3176"/>
</dbReference>
<keyword evidence="4" id="KW-1185">Reference proteome</keyword>
<accession>A0AA40FA66</accession>
<keyword evidence="2" id="KW-0812">Transmembrane</keyword>
<feature type="region of interest" description="Disordered" evidence="1">
    <location>
        <begin position="1"/>
        <end position="69"/>
    </location>
</feature>
<protein>
    <submittedName>
        <fullName evidence="3">Uncharacterized protein</fullName>
    </submittedName>
</protein>
<keyword evidence="2" id="KW-0472">Membrane</keyword>
<evidence type="ECO:0000256" key="1">
    <source>
        <dbReference type="SAM" id="MobiDB-lite"/>
    </source>
</evidence>
<keyword evidence="2" id="KW-1133">Transmembrane helix</keyword>
<dbReference type="Pfam" id="PF11374">
    <property type="entry name" value="DUF3176"/>
    <property type="match status" value="1"/>
</dbReference>
<dbReference type="Proteomes" id="UP001172155">
    <property type="component" value="Unassembled WGS sequence"/>
</dbReference>
<comment type="caution">
    <text evidence="3">The sequence shown here is derived from an EMBL/GenBank/DDBJ whole genome shotgun (WGS) entry which is preliminary data.</text>
</comment>
<feature type="compositionally biased region" description="Basic and acidic residues" evidence="1">
    <location>
        <begin position="222"/>
        <end position="231"/>
    </location>
</feature>
<dbReference type="AlphaFoldDB" id="A0AA40FA66"/>
<feature type="region of interest" description="Disordered" evidence="1">
    <location>
        <begin position="170"/>
        <end position="234"/>
    </location>
</feature>
<feature type="transmembrane region" description="Helical" evidence="2">
    <location>
        <begin position="734"/>
        <end position="756"/>
    </location>
</feature>
<dbReference type="PANTHER" id="PTHR35394">
    <property type="entry name" value="DUF3176 DOMAIN-CONTAINING PROTEIN"/>
    <property type="match status" value="1"/>
</dbReference>
<feature type="compositionally biased region" description="Basic and acidic residues" evidence="1">
    <location>
        <begin position="40"/>
        <end position="53"/>
    </location>
</feature>
<dbReference type="EMBL" id="JAUKUD010000001">
    <property type="protein sequence ID" value="KAK0753877.1"/>
    <property type="molecule type" value="Genomic_DNA"/>
</dbReference>
<reference evidence="3" key="1">
    <citation type="submission" date="2023-06" db="EMBL/GenBank/DDBJ databases">
        <title>Genome-scale phylogeny and comparative genomics of the fungal order Sordariales.</title>
        <authorList>
            <consortium name="Lawrence Berkeley National Laboratory"/>
            <person name="Hensen N."/>
            <person name="Bonometti L."/>
            <person name="Westerberg I."/>
            <person name="Brannstrom I.O."/>
            <person name="Guillou S."/>
            <person name="Cros-Aarteil S."/>
            <person name="Calhoun S."/>
            <person name="Haridas S."/>
            <person name="Kuo A."/>
            <person name="Mondo S."/>
            <person name="Pangilinan J."/>
            <person name="Riley R."/>
            <person name="LaButti K."/>
            <person name="Andreopoulos B."/>
            <person name="Lipzen A."/>
            <person name="Chen C."/>
            <person name="Yanf M."/>
            <person name="Daum C."/>
            <person name="Ng V."/>
            <person name="Clum A."/>
            <person name="Steindorff A."/>
            <person name="Ohm R."/>
            <person name="Martin F."/>
            <person name="Silar P."/>
            <person name="Natvig D."/>
            <person name="Lalanne C."/>
            <person name="Gautier V."/>
            <person name="Ament-velasquez S.L."/>
            <person name="Kruys A."/>
            <person name="Hutchinson M.I."/>
            <person name="Powell A.J."/>
            <person name="Barry K."/>
            <person name="Miller A.N."/>
            <person name="Grigoriev I.V."/>
            <person name="Debuchy R."/>
            <person name="Gladieux P."/>
            <person name="Thoren M.H."/>
            <person name="Johannesson H."/>
        </authorList>
    </citation>
    <scope>NUCLEOTIDE SEQUENCE</scope>
    <source>
        <strain evidence="3">SMH3187-1</strain>
    </source>
</reference>
<dbReference type="PANTHER" id="PTHR35394:SF5">
    <property type="entry name" value="DUF3176 DOMAIN-CONTAINING PROTEIN"/>
    <property type="match status" value="1"/>
</dbReference>
<name>A0AA40FA66_9PEZI</name>
<proteinExistence type="predicted"/>
<organism evidence="3 4">
    <name type="scientific">Schizothecium vesticola</name>
    <dbReference type="NCBI Taxonomy" id="314040"/>
    <lineage>
        <taxon>Eukaryota</taxon>
        <taxon>Fungi</taxon>
        <taxon>Dikarya</taxon>
        <taxon>Ascomycota</taxon>
        <taxon>Pezizomycotina</taxon>
        <taxon>Sordariomycetes</taxon>
        <taxon>Sordariomycetidae</taxon>
        <taxon>Sordariales</taxon>
        <taxon>Schizotheciaceae</taxon>
        <taxon>Schizothecium</taxon>
    </lineage>
</organism>
<evidence type="ECO:0000313" key="4">
    <source>
        <dbReference type="Proteomes" id="UP001172155"/>
    </source>
</evidence>
<feature type="compositionally biased region" description="Polar residues" evidence="1">
    <location>
        <begin position="111"/>
        <end position="122"/>
    </location>
</feature>